<protein>
    <submittedName>
        <fullName evidence="1">Uncharacterized protein</fullName>
    </submittedName>
</protein>
<dbReference type="InterPro" id="IPR021848">
    <property type="entry name" value="HODM_asu-like"/>
</dbReference>
<proteinExistence type="predicted"/>
<feature type="non-terminal residue" evidence="1">
    <location>
        <position position="381"/>
    </location>
</feature>
<dbReference type="Pfam" id="PF11927">
    <property type="entry name" value="HODM_asu-like"/>
    <property type="match status" value="1"/>
</dbReference>
<accession>A0A3N4LUD0</accession>
<gene>
    <name evidence="1" type="ORF">L211DRAFT_745985</name>
</gene>
<reference evidence="1 2" key="1">
    <citation type="journal article" date="2018" name="Nat. Ecol. Evol.">
        <title>Pezizomycetes genomes reveal the molecular basis of ectomycorrhizal truffle lifestyle.</title>
        <authorList>
            <person name="Murat C."/>
            <person name="Payen T."/>
            <person name="Noel B."/>
            <person name="Kuo A."/>
            <person name="Morin E."/>
            <person name="Chen J."/>
            <person name="Kohler A."/>
            <person name="Krizsan K."/>
            <person name="Balestrini R."/>
            <person name="Da Silva C."/>
            <person name="Montanini B."/>
            <person name="Hainaut M."/>
            <person name="Levati E."/>
            <person name="Barry K.W."/>
            <person name="Belfiori B."/>
            <person name="Cichocki N."/>
            <person name="Clum A."/>
            <person name="Dockter R.B."/>
            <person name="Fauchery L."/>
            <person name="Guy J."/>
            <person name="Iotti M."/>
            <person name="Le Tacon F."/>
            <person name="Lindquist E.A."/>
            <person name="Lipzen A."/>
            <person name="Malagnac F."/>
            <person name="Mello A."/>
            <person name="Molinier V."/>
            <person name="Miyauchi S."/>
            <person name="Poulain J."/>
            <person name="Riccioni C."/>
            <person name="Rubini A."/>
            <person name="Sitrit Y."/>
            <person name="Splivallo R."/>
            <person name="Traeger S."/>
            <person name="Wang M."/>
            <person name="Zifcakova L."/>
            <person name="Wipf D."/>
            <person name="Zambonelli A."/>
            <person name="Paolocci F."/>
            <person name="Nowrousian M."/>
            <person name="Ottonello S."/>
            <person name="Baldrian P."/>
            <person name="Spatafora J.W."/>
            <person name="Henrissat B."/>
            <person name="Nagy L.G."/>
            <person name="Aury J.M."/>
            <person name="Wincker P."/>
            <person name="Grigoriev I.V."/>
            <person name="Bonfante P."/>
            <person name="Martin F.M."/>
        </authorList>
    </citation>
    <scope>NUCLEOTIDE SEQUENCE [LARGE SCALE GENOMIC DNA]</scope>
    <source>
        <strain evidence="1 2">ATCC MYA-4762</strain>
    </source>
</reference>
<sequence>LGLYPDYAALSGVPWPEACVDFDPQRALPRPYRPFRWPYHQIMSMSKLEPDWWLELENTYKSRIAERKQLYHIHGKMILDSLPGEEVNVACREMMELVVMWLAKRYPKWFSLVEDRDVAGGKILVNKILGTSTELDKGLSPLMVLLENVPEDFALMFPTIVPSLDSNEPPKVVYTLRAGIICTSIGWSLGTKIGRSLHDIHHTTGSVPHYATKMTVAMDRFFARSLPPSKPIQRGSWSFEIGKHIFIPPGDTQHGAKRSTQDPSLKLEDVYLRADWQTLRRLPVSGAVCLNSKAVFTELAELRQEKGVPALVGKLLREGDREILTYKGVWHVEHLIIPTMERWDREQRERGVVDKEWDIKTLEDSPFYEGWEERWRRRQGF</sequence>
<name>A0A3N4LUD0_9PEZI</name>
<dbReference type="STRING" id="1051890.A0A3N4LUD0"/>
<dbReference type="OrthoDB" id="5043642at2759"/>
<dbReference type="InParanoid" id="A0A3N4LUD0"/>
<evidence type="ECO:0000313" key="1">
    <source>
        <dbReference type="EMBL" id="RPB26477.1"/>
    </source>
</evidence>
<dbReference type="EMBL" id="ML121534">
    <property type="protein sequence ID" value="RPB26477.1"/>
    <property type="molecule type" value="Genomic_DNA"/>
</dbReference>
<keyword evidence="2" id="KW-1185">Reference proteome</keyword>
<organism evidence="1 2">
    <name type="scientific">Terfezia boudieri ATCC MYA-4762</name>
    <dbReference type="NCBI Taxonomy" id="1051890"/>
    <lineage>
        <taxon>Eukaryota</taxon>
        <taxon>Fungi</taxon>
        <taxon>Dikarya</taxon>
        <taxon>Ascomycota</taxon>
        <taxon>Pezizomycotina</taxon>
        <taxon>Pezizomycetes</taxon>
        <taxon>Pezizales</taxon>
        <taxon>Pezizaceae</taxon>
        <taxon>Terfezia</taxon>
    </lineage>
</organism>
<dbReference type="AlphaFoldDB" id="A0A3N4LUD0"/>
<evidence type="ECO:0000313" key="2">
    <source>
        <dbReference type="Proteomes" id="UP000267821"/>
    </source>
</evidence>
<feature type="non-terminal residue" evidence="1">
    <location>
        <position position="1"/>
    </location>
</feature>
<dbReference type="Proteomes" id="UP000267821">
    <property type="component" value="Unassembled WGS sequence"/>
</dbReference>